<evidence type="ECO:0000259" key="5">
    <source>
        <dbReference type="Pfam" id="PF01625"/>
    </source>
</evidence>
<evidence type="ECO:0000256" key="3">
    <source>
        <dbReference type="ARBA" id="ARBA00048782"/>
    </source>
</evidence>
<dbReference type="InterPro" id="IPR002569">
    <property type="entry name" value="Met_Sox_Rdtase_MsrA_dom"/>
</dbReference>
<comment type="similarity">
    <text evidence="4">Belongs to the MsrA Met sulfoxide reductase family.</text>
</comment>
<dbReference type="EC" id="1.8.4.11" evidence="4"/>
<dbReference type="PANTHER" id="PTHR43774:SF1">
    <property type="entry name" value="PEPTIDE METHIONINE SULFOXIDE REDUCTASE MSRA 2"/>
    <property type="match status" value="1"/>
</dbReference>
<protein>
    <recommendedName>
        <fullName evidence="4">Peptide methionine sulfoxide reductase MsrA</fullName>
        <shortName evidence="4">Protein-methionine-S-oxide reductase</shortName>
        <ecNumber evidence="4">1.8.4.11</ecNumber>
    </recommendedName>
    <alternativeName>
        <fullName evidence="4">Peptide-methionine (S)-S-oxide reductase</fullName>
        <shortName evidence="4">Peptide Met(O) reductase</shortName>
    </alternativeName>
</protein>
<comment type="catalytic activity">
    <reaction evidence="3 4">
        <text>[thioredoxin]-disulfide + L-methionine + H2O = L-methionine (S)-S-oxide + [thioredoxin]-dithiol</text>
        <dbReference type="Rhea" id="RHEA:19993"/>
        <dbReference type="Rhea" id="RHEA-COMP:10698"/>
        <dbReference type="Rhea" id="RHEA-COMP:10700"/>
        <dbReference type="ChEBI" id="CHEBI:15377"/>
        <dbReference type="ChEBI" id="CHEBI:29950"/>
        <dbReference type="ChEBI" id="CHEBI:50058"/>
        <dbReference type="ChEBI" id="CHEBI:57844"/>
        <dbReference type="ChEBI" id="CHEBI:58772"/>
        <dbReference type="EC" id="1.8.4.11"/>
    </reaction>
</comment>
<evidence type="ECO:0000256" key="1">
    <source>
        <dbReference type="ARBA" id="ARBA00023002"/>
    </source>
</evidence>
<comment type="function">
    <text evidence="4">Has an important function as a repair enzyme for proteins that have been inactivated by oxidation. Catalyzes the reversible oxidation-reduction of methionine sulfoxide in proteins to methionine.</text>
</comment>
<reference evidence="6 7" key="1">
    <citation type="journal article" date="2016" name="Nat. Commun.">
        <title>Thousands of microbial genomes shed light on interconnected biogeochemical processes in an aquifer system.</title>
        <authorList>
            <person name="Anantharaman K."/>
            <person name="Brown C.T."/>
            <person name="Hug L.A."/>
            <person name="Sharon I."/>
            <person name="Castelle C.J."/>
            <person name="Probst A.J."/>
            <person name="Thomas B.C."/>
            <person name="Singh A."/>
            <person name="Wilkins M.J."/>
            <person name="Karaoz U."/>
            <person name="Brodie E.L."/>
            <person name="Williams K.H."/>
            <person name="Hubbard S.S."/>
            <person name="Banfield J.F."/>
        </authorList>
    </citation>
    <scope>NUCLEOTIDE SEQUENCE [LARGE SCALE GENOMIC DNA]</scope>
</reference>
<dbReference type="Gene3D" id="3.30.1060.10">
    <property type="entry name" value="Peptide methionine sulphoxide reductase MsrA"/>
    <property type="match status" value="1"/>
</dbReference>
<name>A0A1G2MD57_9BACT</name>
<feature type="active site" evidence="4">
    <location>
        <position position="13"/>
    </location>
</feature>
<dbReference type="Pfam" id="PF01625">
    <property type="entry name" value="PMSR"/>
    <property type="match status" value="1"/>
</dbReference>
<accession>A0A1G2MD57</accession>
<evidence type="ECO:0000313" key="7">
    <source>
        <dbReference type="Proteomes" id="UP000176493"/>
    </source>
</evidence>
<organism evidence="6 7">
    <name type="scientific">Candidatus Taylorbacteria bacterium RIFCSPHIGHO2_02_49_25</name>
    <dbReference type="NCBI Taxonomy" id="1802305"/>
    <lineage>
        <taxon>Bacteria</taxon>
        <taxon>Candidatus Tayloriibacteriota</taxon>
    </lineage>
</organism>
<evidence type="ECO:0000256" key="4">
    <source>
        <dbReference type="HAMAP-Rule" id="MF_01401"/>
    </source>
</evidence>
<dbReference type="NCBIfam" id="TIGR00401">
    <property type="entry name" value="msrA"/>
    <property type="match status" value="1"/>
</dbReference>
<dbReference type="PANTHER" id="PTHR43774">
    <property type="entry name" value="PEPTIDE METHIONINE SULFOXIDE REDUCTASE"/>
    <property type="match status" value="1"/>
</dbReference>
<dbReference type="EMBL" id="MHRJ01000039">
    <property type="protein sequence ID" value="OHA21855.1"/>
    <property type="molecule type" value="Genomic_DNA"/>
</dbReference>
<dbReference type="GO" id="GO:0033744">
    <property type="term" value="F:L-methionine:thioredoxin-disulfide S-oxidoreductase activity"/>
    <property type="evidence" value="ECO:0007669"/>
    <property type="project" value="RHEA"/>
</dbReference>
<dbReference type="InterPro" id="IPR036509">
    <property type="entry name" value="Met_Sox_Rdtase_MsrA_sf"/>
</dbReference>
<dbReference type="GO" id="GO:0008113">
    <property type="term" value="F:peptide-methionine (S)-S-oxide reductase activity"/>
    <property type="evidence" value="ECO:0007669"/>
    <property type="project" value="UniProtKB-UniRule"/>
</dbReference>
<comment type="catalytic activity">
    <reaction evidence="2 4">
        <text>L-methionyl-[protein] + [thioredoxin]-disulfide + H2O = L-methionyl-(S)-S-oxide-[protein] + [thioredoxin]-dithiol</text>
        <dbReference type="Rhea" id="RHEA:14217"/>
        <dbReference type="Rhea" id="RHEA-COMP:10698"/>
        <dbReference type="Rhea" id="RHEA-COMP:10700"/>
        <dbReference type="Rhea" id="RHEA-COMP:12313"/>
        <dbReference type="Rhea" id="RHEA-COMP:12315"/>
        <dbReference type="ChEBI" id="CHEBI:15377"/>
        <dbReference type="ChEBI" id="CHEBI:16044"/>
        <dbReference type="ChEBI" id="CHEBI:29950"/>
        <dbReference type="ChEBI" id="CHEBI:44120"/>
        <dbReference type="ChEBI" id="CHEBI:50058"/>
        <dbReference type="EC" id="1.8.4.11"/>
    </reaction>
</comment>
<feature type="domain" description="Peptide methionine sulphoxide reductase MsrA" evidence="5">
    <location>
        <begin position="7"/>
        <end position="174"/>
    </location>
</feature>
<gene>
    <name evidence="4" type="primary">msrA</name>
    <name evidence="6" type="ORF">A2W52_02515</name>
</gene>
<proteinExistence type="inferred from homology"/>
<sequence>MKKFERAIFAGGCFWCTEAIFKMLKGVRSVIPGYTGGSAGLPQAPPTYEQVSSGKTGHAEVVKITYDPQLTTYHDLLTVFFASHDPTTRNRQGSDVGTQYRSAIFYTTQKQKQIAEDFIREINNSNKLNLPAASGAAQAGKPIVTEVVPLDVFYPAEDYHRDYFAKNPENSYCELIINPKLEKVQKEFIKLLKI</sequence>
<dbReference type="SUPFAM" id="SSF55068">
    <property type="entry name" value="Peptide methionine sulfoxide reductase"/>
    <property type="match status" value="1"/>
</dbReference>
<keyword evidence="1 4" id="KW-0560">Oxidoreductase</keyword>
<dbReference type="AlphaFoldDB" id="A0A1G2MD57"/>
<evidence type="ECO:0000256" key="2">
    <source>
        <dbReference type="ARBA" id="ARBA00047806"/>
    </source>
</evidence>
<evidence type="ECO:0000313" key="6">
    <source>
        <dbReference type="EMBL" id="OHA21855.1"/>
    </source>
</evidence>
<dbReference type="Proteomes" id="UP000176493">
    <property type="component" value="Unassembled WGS sequence"/>
</dbReference>
<comment type="caution">
    <text evidence="6">The sequence shown here is derived from an EMBL/GenBank/DDBJ whole genome shotgun (WGS) entry which is preliminary data.</text>
</comment>
<dbReference type="HAMAP" id="MF_01401">
    <property type="entry name" value="MsrA"/>
    <property type="match status" value="1"/>
</dbReference>